<accession>A0A6J5NDV0</accession>
<evidence type="ECO:0000313" key="4">
    <source>
        <dbReference type="EMBL" id="CAB5225536.1"/>
    </source>
</evidence>
<evidence type="ECO:0000256" key="1">
    <source>
        <dbReference type="SAM" id="Coils"/>
    </source>
</evidence>
<feature type="region of interest" description="Disordered" evidence="2">
    <location>
        <begin position="1"/>
        <end position="44"/>
    </location>
</feature>
<protein>
    <recommendedName>
        <fullName evidence="5">Scaffolding protein</fullName>
    </recommendedName>
</protein>
<name>A0A6J5NDV0_9CAUD</name>
<sequence>MTDQTENLAEVDSAPVPEVTATSEFEHNAPEVAEGQGEQTPEEKKFTQAELDAMISKRLAREQRKWEREQKLRATTPTPSAVPPSQDQFESPEAYAEALAEQKATELLAKRDAERQRAEVLESYHEREEEARNKYDDFEQVAYNPRLPITGVMAETIQASEIGPELAYFLGSNPKEAERISRLSPFLQAKEIGKIEAKLADNPPVKKSSSAPTPITPITPRGGTARVLDTTDPRSVKEMSTSEWIEAERQRQIRKWEAQHKIR</sequence>
<feature type="region of interest" description="Disordered" evidence="2">
    <location>
        <begin position="62"/>
        <end position="99"/>
    </location>
</feature>
<dbReference type="EMBL" id="LR798347">
    <property type="protein sequence ID" value="CAB5225536.1"/>
    <property type="molecule type" value="Genomic_DNA"/>
</dbReference>
<proteinExistence type="predicted"/>
<keyword evidence="1" id="KW-0175">Coiled coil</keyword>
<evidence type="ECO:0008006" key="5">
    <source>
        <dbReference type="Google" id="ProtNLM"/>
    </source>
</evidence>
<gene>
    <name evidence="3" type="ORF">UFOVP680_22</name>
    <name evidence="4" type="ORF">UFOVP748_33</name>
</gene>
<evidence type="ECO:0000313" key="3">
    <source>
        <dbReference type="EMBL" id="CAB4157063.1"/>
    </source>
</evidence>
<feature type="region of interest" description="Disordered" evidence="2">
    <location>
        <begin position="198"/>
        <end position="242"/>
    </location>
</feature>
<dbReference type="EMBL" id="LR796649">
    <property type="protein sequence ID" value="CAB4157063.1"/>
    <property type="molecule type" value="Genomic_DNA"/>
</dbReference>
<reference evidence="3" key="1">
    <citation type="submission" date="2020-04" db="EMBL/GenBank/DDBJ databases">
        <authorList>
            <person name="Chiriac C."/>
            <person name="Salcher M."/>
            <person name="Ghai R."/>
            <person name="Kavagutti S V."/>
        </authorList>
    </citation>
    <scope>NUCLEOTIDE SEQUENCE</scope>
</reference>
<feature type="compositionally biased region" description="Low complexity" evidence="2">
    <location>
        <begin position="212"/>
        <end position="224"/>
    </location>
</feature>
<feature type="coiled-coil region" evidence="1">
    <location>
        <begin position="110"/>
        <end position="141"/>
    </location>
</feature>
<organism evidence="3">
    <name type="scientific">uncultured Caudovirales phage</name>
    <dbReference type="NCBI Taxonomy" id="2100421"/>
    <lineage>
        <taxon>Viruses</taxon>
        <taxon>Duplodnaviria</taxon>
        <taxon>Heunggongvirae</taxon>
        <taxon>Uroviricota</taxon>
        <taxon>Caudoviricetes</taxon>
        <taxon>Peduoviridae</taxon>
        <taxon>Maltschvirus</taxon>
        <taxon>Maltschvirus maltsch</taxon>
    </lineage>
</organism>
<feature type="compositionally biased region" description="Low complexity" evidence="2">
    <location>
        <begin position="74"/>
        <end position="85"/>
    </location>
</feature>
<evidence type="ECO:0000256" key="2">
    <source>
        <dbReference type="SAM" id="MobiDB-lite"/>
    </source>
</evidence>
<feature type="compositionally biased region" description="Basic and acidic residues" evidence="2">
    <location>
        <begin position="62"/>
        <end position="72"/>
    </location>
</feature>